<dbReference type="Pfam" id="PF02798">
    <property type="entry name" value="GST_N"/>
    <property type="match status" value="1"/>
</dbReference>
<dbReference type="AlphaFoldDB" id="A0A4T0RAK2"/>
<evidence type="ECO:0000256" key="4">
    <source>
        <dbReference type="ARBA" id="ARBA00023098"/>
    </source>
</evidence>
<dbReference type="PANTHER" id="PTHR11941:SF173">
    <property type="entry name" value="3-HYDROXYBUTYRYL-COA DEHYDRATASE-LIKE PROTEIN, MITOCHONDRIAL"/>
    <property type="match status" value="1"/>
</dbReference>
<reference evidence="10 11" key="1">
    <citation type="submission" date="2019-03" db="EMBL/GenBank/DDBJ databases">
        <title>Sequencing 25 genomes of Wallemia mellicola.</title>
        <authorList>
            <person name="Gostincar C."/>
        </authorList>
    </citation>
    <scope>NUCLEOTIDE SEQUENCE [LARGE SCALE GENOMIC DNA]</scope>
    <source>
        <strain evidence="10 11">EXF-8738</strain>
    </source>
</reference>
<dbReference type="InterPro" id="IPR004045">
    <property type="entry name" value="Glutathione_S-Trfase_N"/>
</dbReference>
<evidence type="ECO:0000313" key="10">
    <source>
        <dbReference type="EMBL" id="TIC31917.1"/>
    </source>
</evidence>
<proteinExistence type="inferred from homology"/>
<dbReference type="Gene3D" id="3.90.226.10">
    <property type="entry name" value="2-enoyl-CoA Hydratase, Chain A, domain 1"/>
    <property type="match status" value="1"/>
</dbReference>
<evidence type="ECO:0000256" key="7">
    <source>
        <dbReference type="RuleBase" id="RU003707"/>
    </source>
</evidence>
<dbReference type="Gene3D" id="1.20.1050.10">
    <property type="match status" value="1"/>
</dbReference>
<comment type="caution">
    <text evidence="10">The sequence shown here is derived from an EMBL/GenBank/DDBJ whole genome shotgun (WGS) entry which is preliminary data.</text>
</comment>
<dbReference type="SFLD" id="SFLDG00358">
    <property type="entry name" value="Main_(cytGST)"/>
    <property type="match status" value="1"/>
</dbReference>
<dbReference type="InterPro" id="IPR018376">
    <property type="entry name" value="Enoyl-CoA_hyd/isom_CS"/>
</dbReference>
<accession>A0A4T0RAK2</accession>
<dbReference type="InterPro" id="IPR004046">
    <property type="entry name" value="GST_C"/>
</dbReference>
<dbReference type="EMBL" id="SPRO01000010">
    <property type="protein sequence ID" value="TIC31917.1"/>
    <property type="molecule type" value="Genomic_DNA"/>
</dbReference>
<dbReference type="SUPFAM" id="SSF52833">
    <property type="entry name" value="Thioredoxin-like"/>
    <property type="match status" value="1"/>
</dbReference>
<keyword evidence="3" id="KW-0276">Fatty acid metabolism</keyword>
<dbReference type="PROSITE" id="PS50404">
    <property type="entry name" value="GST_NTER"/>
    <property type="match status" value="1"/>
</dbReference>
<dbReference type="InterPro" id="IPR036249">
    <property type="entry name" value="Thioredoxin-like_sf"/>
</dbReference>
<dbReference type="InterPro" id="IPR014748">
    <property type="entry name" value="Enoyl-CoA_hydra_C"/>
</dbReference>
<comment type="similarity">
    <text evidence="1 7">Belongs to the enoyl-CoA hydratase/isomerase family.</text>
</comment>
<evidence type="ECO:0000313" key="11">
    <source>
        <dbReference type="Proteomes" id="UP000305647"/>
    </source>
</evidence>
<dbReference type="Gene3D" id="1.10.12.10">
    <property type="entry name" value="Lyase 2-enoyl-coa Hydratase, Chain A, domain 2"/>
    <property type="match status" value="1"/>
</dbReference>
<dbReference type="Pfam" id="PF00378">
    <property type="entry name" value="ECH_1"/>
    <property type="match status" value="1"/>
</dbReference>
<keyword evidence="5" id="KW-0456">Lyase</keyword>
<evidence type="ECO:0000259" key="8">
    <source>
        <dbReference type="PROSITE" id="PS50404"/>
    </source>
</evidence>
<dbReference type="CDD" id="cd06558">
    <property type="entry name" value="crotonase-like"/>
    <property type="match status" value="1"/>
</dbReference>
<dbReference type="InterPro" id="IPR040079">
    <property type="entry name" value="Glutathione_S-Trfase"/>
</dbReference>
<dbReference type="InterPro" id="IPR036282">
    <property type="entry name" value="Glutathione-S-Trfase_C_sf"/>
</dbReference>
<gene>
    <name evidence="10" type="ORF">E3Q10_01451</name>
</gene>
<dbReference type="GO" id="GO:0006635">
    <property type="term" value="P:fatty acid beta-oxidation"/>
    <property type="evidence" value="ECO:0007669"/>
    <property type="project" value="TreeGrafter"/>
</dbReference>
<dbReference type="PANTHER" id="PTHR11941">
    <property type="entry name" value="ENOYL-COA HYDRATASE-RELATED"/>
    <property type="match status" value="1"/>
</dbReference>
<dbReference type="PROSITE" id="PS00166">
    <property type="entry name" value="ENOYL_COA_HYDRATASE"/>
    <property type="match status" value="1"/>
</dbReference>
<dbReference type="Proteomes" id="UP000305647">
    <property type="component" value="Unassembled WGS sequence"/>
</dbReference>
<evidence type="ECO:0000259" key="9">
    <source>
        <dbReference type="PROSITE" id="PS50405"/>
    </source>
</evidence>
<dbReference type="GO" id="GO:0005739">
    <property type="term" value="C:mitochondrion"/>
    <property type="evidence" value="ECO:0007669"/>
    <property type="project" value="TreeGrafter"/>
</dbReference>
<dbReference type="PROSITE" id="PS50405">
    <property type="entry name" value="GST_CTER"/>
    <property type="match status" value="1"/>
</dbReference>
<name>A0A4T0RAK2_9BASI</name>
<evidence type="ECO:0000256" key="6">
    <source>
        <dbReference type="ARBA" id="ARBA00073937"/>
    </source>
</evidence>
<evidence type="ECO:0000256" key="1">
    <source>
        <dbReference type="ARBA" id="ARBA00005254"/>
    </source>
</evidence>
<dbReference type="Gene3D" id="3.40.30.10">
    <property type="entry name" value="Glutaredoxin"/>
    <property type="match status" value="1"/>
</dbReference>
<feature type="domain" description="GST C-terminal" evidence="9">
    <location>
        <begin position="325"/>
        <end position="454"/>
    </location>
</feature>
<dbReference type="InterPro" id="IPR029045">
    <property type="entry name" value="ClpP/crotonase-like_dom_sf"/>
</dbReference>
<dbReference type="EC" id="4.2.1.17" evidence="2"/>
<dbReference type="InterPro" id="IPR001753">
    <property type="entry name" value="Enoyl-CoA_hydra/iso"/>
</dbReference>
<dbReference type="GO" id="GO:0004300">
    <property type="term" value="F:enoyl-CoA hydratase activity"/>
    <property type="evidence" value="ECO:0007669"/>
    <property type="project" value="UniProtKB-EC"/>
</dbReference>
<keyword evidence="4" id="KW-0443">Lipid metabolism</keyword>
<dbReference type="SUPFAM" id="SSF47616">
    <property type="entry name" value="GST C-terminal domain-like"/>
    <property type="match status" value="1"/>
</dbReference>
<dbReference type="FunFam" id="1.10.12.10:FF:000001">
    <property type="entry name" value="Probable enoyl-CoA hydratase, mitochondrial"/>
    <property type="match status" value="1"/>
</dbReference>
<feature type="domain" description="GST N-terminal" evidence="8">
    <location>
        <begin position="223"/>
        <end position="320"/>
    </location>
</feature>
<evidence type="ECO:0000256" key="5">
    <source>
        <dbReference type="ARBA" id="ARBA00023239"/>
    </source>
</evidence>
<dbReference type="Pfam" id="PF00043">
    <property type="entry name" value="GST_C"/>
    <property type="match status" value="1"/>
</dbReference>
<dbReference type="FunFam" id="3.90.226.10:FF:000019">
    <property type="entry name" value="Enoyl-CoA hydratase, mitochondrial"/>
    <property type="match status" value="1"/>
</dbReference>
<dbReference type="InterPro" id="IPR010987">
    <property type="entry name" value="Glutathione-S-Trfase_C-like"/>
</dbReference>
<dbReference type="SUPFAM" id="SSF52096">
    <property type="entry name" value="ClpP/crotonase"/>
    <property type="match status" value="1"/>
</dbReference>
<organism evidence="10 11">
    <name type="scientific">Wallemia mellicola</name>
    <dbReference type="NCBI Taxonomy" id="1708541"/>
    <lineage>
        <taxon>Eukaryota</taxon>
        <taxon>Fungi</taxon>
        <taxon>Dikarya</taxon>
        <taxon>Basidiomycota</taxon>
        <taxon>Wallemiomycotina</taxon>
        <taxon>Wallemiomycetes</taxon>
        <taxon>Wallemiales</taxon>
        <taxon>Wallemiaceae</taxon>
        <taxon>Wallemia</taxon>
    </lineage>
</organism>
<dbReference type="SFLD" id="SFLDS00019">
    <property type="entry name" value="Glutathione_Transferase_(cytos"/>
    <property type="match status" value="1"/>
</dbReference>
<evidence type="ECO:0000256" key="2">
    <source>
        <dbReference type="ARBA" id="ARBA00012076"/>
    </source>
</evidence>
<evidence type="ECO:0000256" key="3">
    <source>
        <dbReference type="ARBA" id="ARBA00022832"/>
    </source>
</evidence>
<sequence length="454" mass="51023">MRANSVLRGAYKNIIVDNPIKSVQLVTLDRPKALNALNNELMAEFNDILNKAQSDGEITSVVLTGSDKAFAAGADIKEMKDISFVEAYKRDFLSSWNLIRDFRKPIIGAVSGYALGGGFEIAMATDILLASESAKFGQPEINLGIIPGGGGTQRLIRAVGKAKAMEMILTGRMIKAQEAYDRGLISQVLPNDQLLPAALKIAEEIATKSSISVQAAKESINAAYEMPLSEGLRFERRLFHQLFATNDQKEELGFAYRGDYIIHNLDFSQHPLKGVKGEFFERVNPNGRVPALVDHMNDHFIIWESGAILQYLARRYAPDQYLGKNLNEQMTTVQWVDFQISGQGPFQGQVVYFKHFWKNATGEDAPPSVIRRYENECYRVFAVLEKQLIRQKEKGNNFIVHDRYTIADISFHGWLRSIAKAELSFKDYPHVADWVNRMEKRPSTQRAAISLVAE</sequence>
<protein>
    <recommendedName>
        <fullName evidence="6">Probable enoyl-CoA hydratase, mitochondrial</fullName>
        <ecNumber evidence="2">4.2.1.17</ecNumber>
    </recommendedName>
</protein>